<dbReference type="InterPro" id="IPR027417">
    <property type="entry name" value="P-loop_NTPase"/>
</dbReference>
<keyword evidence="1" id="KW-0378">Hydrolase</keyword>
<dbReference type="InterPro" id="IPR001650">
    <property type="entry name" value="Helicase_C-like"/>
</dbReference>
<dbReference type="GO" id="GO:0043596">
    <property type="term" value="C:nuclear replication fork"/>
    <property type="evidence" value="ECO:0007669"/>
    <property type="project" value="TreeGrafter"/>
</dbReference>
<evidence type="ECO:0000313" key="5">
    <source>
        <dbReference type="Proteomes" id="UP000242457"/>
    </source>
</evidence>
<evidence type="ECO:0000256" key="2">
    <source>
        <dbReference type="SAM" id="Phobius"/>
    </source>
</evidence>
<dbReference type="SUPFAM" id="SSF52540">
    <property type="entry name" value="P-loop containing nucleoside triphosphate hydrolases"/>
    <property type="match status" value="1"/>
</dbReference>
<sequence length="183" mass="21283">MNPERRKYEIDKFQNNDSYIAAVLSITAANAGITLTAAQLVIFAELFWNPGILCQAEDRVHRIGQYKNVIIQYLIAKHTADDYLWPLIQKKMNVLNEVGLDQDFSLKDIDCTTQGLNSKQKTLSFFINNEQYKHEVEKKTVQNNENITKNIVSQNQSCTTEEFKELLDMNEEDFDFCDWDNME</sequence>
<dbReference type="Pfam" id="PF00271">
    <property type="entry name" value="Helicase_C"/>
    <property type="match status" value="1"/>
</dbReference>
<dbReference type="AlphaFoldDB" id="A0A2A3E4H7"/>
<organism evidence="4 5">
    <name type="scientific">Apis cerana cerana</name>
    <name type="common">Oriental honeybee</name>
    <dbReference type="NCBI Taxonomy" id="94128"/>
    <lineage>
        <taxon>Eukaryota</taxon>
        <taxon>Metazoa</taxon>
        <taxon>Ecdysozoa</taxon>
        <taxon>Arthropoda</taxon>
        <taxon>Hexapoda</taxon>
        <taxon>Insecta</taxon>
        <taxon>Pterygota</taxon>
        <taxon>Neoptera</taxon>
        <taxon>Endopterygota</taxon>
        <taxon>Hymenoptera</taxon>
        <taxon>Apocrita</taxon>
        <taxon>Aculeata</taxon>
        <taxon>Apoidea</taxon>
        <taxon>Anthophila</taxon>
        <taxon>Apidae</taxon>
        <taxon>Apis</taxon>
    </lineage>
</organism>
<dbReference type="Gene3D" id="3.40.50.300">
    <property type="entry name" value="P-loop containing nucleotide triphosphate hydrolases"/>
    <property type="match status" value="1"/>
</dbReference>
<dbReference type="InterPro" id="IPR049730">
    <property type="entry name" value="SNF2/RAD54-like_C"/>
</dbReference>
<keyword evidence="2" id="KW-0472">Membrane</keyword>
<gene>
    <name evidence="4" type="ORF">APICC_01446</name>
</gene>
<evidence type="ECO:0000259" key="3">
    <source>
        <dbReference type="PROSITE" id="PS51194"/>
    </source>
</evidence>
<evidence type="ECO:0000256" key="1">
    <source>
        <dbReference type="ARBA" id="ARBA00022801"/>
    </source>
</evidence>
<feature type="transmembrane region" description="Helical" evidence="2">
    <location>
        <begin position="21"/>
        <end position="48"/>
    </location>
</feature>
<keyword evidence="2" id="KW-1133">Transmembrane helix</keyword>
<dbReference type="CDD" id="cd18793">
    <property type="entry name" value="SF2_C_SNF"/>
    <property type="match status" value="1"/>
</dbReference>
<dbReference type="Proteomes" id="UP000242457">
    <property type="component" value="Unassembled WGS sequence"/>
</dbReference>
<name>A0A2A3E4H7_APICC</name>
<proteinExistence type="predicted"/>
<dbReference type="STRING" id="94128.A0A2A3E4H7"/>
<dbReference type="EMBL" id="KZ288405">
    <property type="protein sequence ID" value="PBC26166.1"/>
    <property type="molecule type" value="Genomic_DNA"/>
</dbReference>
<dbReference type="PROSITE" id="PS51194">
    <property type="entry name" value="HELICASE_CTER"/>
    <property type="match status" value="1"/>
</dbReference>
<feature type="domain" description="Helicase C-terminal" evidence="3">
    <location>
        <begin position="1"/>
        <end position="110"/>
    </location>
</feature>
<dbReference type="GO" id="GO:0016787">
    <property type="term" value="F:hydrolase activity"/>
    <property type="evidence" value="ECO:0007669"/>
    <property type="project" value="UniProtKB-KW"/>
</dbReference>
<keyword evidence="2" id="KW-0812">Transmembrane</keyword>
<dbReference type="GO" id="GO:0006281">
    <property type="term" value="P:DNA repair"/>
    <property type="evidence" value="ECO:0007669"/>
    <property type="project" value="TreeGrafter"/>
</dbReference>
<dbReference type="PANTHER" id="PTHR45766:SF6">
    <property type="entry name" value="SWI_SNF-RELATED MATRIX-ASSOCIATED ACTIN-DEPENDENT REGULATOR OF CHROMATIN SUBFAMILY A-LIKE PROTEIN 1"/>
    <property type="match status" value="1"/>
</dbReference>
<protein>
    <submittedName>
        <fullName evidence="4">SWI/SNF-related matrix-associated actin-dependent regulator of chromatin subfamily A protein</fullName>
    </submittedName>
</protein>
<evidence type="ECO:0000313" key="4">
    <source>
        <dbReference type="EMBL" id="PBC26166.1"/>
    </source>
</evidence>
<reference evidence="4 5" key="1">
    <citation type="submission" date="2014-07" db="EMBL/GenBank/DDBJ databases">
        <title>Genomic and transcriptomic analysis on Apis cerana provide comprehensive insights into honey bee biology.</title>
        <authorList>
            <person name="Diao Q."/>
            <person name="Sun L."/>
            <person name="Zheng H."/>
            <person name="Zheng H."/>
            <person name="Xu S."/>
            <person name="Wang S."/>
            <person name="Zeng Z."/>
            <person name="Hu F."/>
            <person name="Su S."/>
            <person name="Wu J."/>
        </authorList>
    </citation>
    <scope>NUCLEOTIDE SEQUENCE [LARGE SCALE GENOMIC DNA]</scope>
    <source>
        <tissue evidence="4">Pupae without intestine</tissue>
    </source>
</reference>
<dbReference type="PANTHER" id="PTHR45766">
    <property type="entry name" value="DNA ANNEALING HELICASE AND ENDONUCLEASE ZRANB3 FAMILY MEMBER"/>
    <property type="match status" value="1"/>
</dbReference>
<keyword evidence="5" id="KW-1185">Reference proteome</keyword>
<dbReference type="GO" id="GO:0031297">
    <property type="term" value="P:replication fork processing"/>
    <property type="evidence" value="ECO:0007669"/>
    <property type="project" value="TreeGrafter"/>
</dbReference>
<dbReference type="OrthoDB" id="2801544at2759"/>
<accession>A0A2A3E4H7</accession>